<keyword evidence="1" id="KW-0732">Signal</keyword>
<dbReference type="AlphaFoldDB" id="A0A194QJP8"/>
<protein>
    <submittedName>
        <fullName evidence="2">Putative odorant-binding protein A10</fullName>
    </submittedName>
</protein>
<feature type="chain" id="PRO_5008264402" evidence="1">
    <location>
        <begin position="21"/>
        <end position="131"/>
    </location>
</feature>
<feature type="signal peptide" evidence="1">
    <location>
        <begin position="1"/>
        <end position="20"/>
    </location>
</feature>
<dbReference type="PANTHER" id="PTHR11257">
    <property type="entry name" value="CHEMOSENSORY PROTEIN-RELATED"/>
    <property type="match status" value="1"/>
</dbReference>
<dbReference type="Gene3D" id="1.10.2080.10">
    <property type="entry name" value="Insect odorant-binding protein A10/Ejaculatory bulb-specific protein 3"/>
    <property type="match status" value="1"/>
</dbReference>
<dbReference type="EMBL" id="KQ458575">
    <property type="protein sequence ID" value="KPJ05798.1"/>
    <property type="molecule type" value="Genomic_DNA"/>
</dbReference>
<dbReference type="InterPro" id="IPR005055">
    <property type="entry name" value="A10/PebIII"/>
</dbReference>
<dbReference type="Proteomes" id="UP000053268">
    <property type="component" value="Unassembled WGS sequence"/>
</dbReference>
<dbReference type="PANTHER" id="PTHR11257:SF12">
    <property type="entry name" value="EJACULATORY BULB-SPECIFIC PROTEIN 3-RELATED"/>
    <property type="match status" value="1"/>
</dbReference>
<keyword evidence="3" id="KW-1185">Reference proteome</keyword>
<evidence type="ECO:0000256" key="1">
    <source>
        <dbReference type="SAM" id="SignalP"/>
    </source>
</evidence>
<proteinExistence type="predicted"/>
<sequence length="131" mass="14907">MEEVDMKLVILLTVLAVALARPEDSFYDDKYDSFNVKEVTGNVRLLRAYVLCFQSKGKCTPEGTVFKNRIPEALETECGKCTGKQKIMVAEILKAIIELLPAEWDELVKIYKEEGQNLKDITVFIDKYAPK</sequence>
<organism evidence="2 3">
    <name type="scientific">Papilio xuthus</name>
    <name type="common">Asian swallowtail butterfly</name>
    <dbReference type="NCBI Taxonomy" id="66420"/>
    <lineage>
        <taxon>Eukaryota</taxon>
        <taxon>Metazoa</taxon>
        <taxon>Ecdysozoa</taxon>
        <taxon>Arthropoda</taxon>
        <taxon>Hexapoda</taxon>
        <taxon>Insecta</taxon>
        <taxon>Pterygota</taxon>
        <taxon>Neoptera</taxon>
        <taxon>Endopterygota</taxon>
        <taxon>Lepidoptera</taxon>
        <taxon>Glossata</taxon>
        <taxon>Ditrysia</taxon>
        <taxon>Papilionoidea</taxon>
        <taxon>Papilionidae</taxon>
        <taxon>Papilioninae</taxon>
        <taxon>Papilio</taxon>
    </lineage>
</organism>
<name>A0A194QJP8_PAPXU</name>
<accession>A0A194QJP8</accession>
<reference evidence="2 3" key="1">
    <citation type="journal article" date="2015" name="Nat. Commun.">
        <title>Outbred genome sequencing and CRISPR/Cas9 gene editing in butterflies.</title>
        <authorList>
            <person name="Li X."/>
            <person name="Fan D."/>
            <person name="Zhang W."/>
            <person name="Liu G."/>
            <person name="Zhang L."/>
            <person name="Zhao L."/>
            <person name="Fang X."/>
            <person name="Chen L."/>
            <person name="Dong Y."/>
            <person name="Chen Y."/>
            <person name="Ding Y."/>
            <person name="Zhao R."/>
            <person name="Feng M."/>
            <person name="Zhu Y."/>
            <person name="Feng Y."/>
            <person name="Jiang X."/>
            <person name="Zhu D."/>
            <person name="Xiang H."/>
            <person name="Feng X."/>
            <person name="Li S."/>
            <person name="Wang J."/>
            <person name="Zhang G."/>
            <person name="Kronforst M.R."/>
            <person name="Wang W."/>
        </authorList>
    </citation>
    <scope>NUCLEOTIDE SEQUENCE [LARGE SCALE GENOMIC DNA]</scope>
    <source>
        <strain evidence="2">Ya'a_city_454_Px</strain>
        <tissue evidence="2">Whole body</tissue>
    </source>
</reference>
<dbReference type="SUPFAM" id="SSF100910">
    <property type="entry name" value="Chemosensory protein Csp2"/>
    <property type="match status" value="1"/>
</dbReference>
<dbReference type="InterPro" id="IPR036682">
    <property type="entry name" value="OS_D_A10/PebIII_sf"/>
</dbReference>
<dbReference type="Pfam" id="PF03392">
    <property type="entry name" value="OS-D"/>
    <property type="match status" value="1"/>
</dbReference>
<evidence type="ECO:0000313" key="2">
    <source>
        <dbReference type="EMBL" id="KPJ05798.1"/>
    </source>
</evidence>
<evidence type="ECO:0000313" key="3">
    <source>
        <dbReference type="Proteomes" id="UP000053268"/>
    </source>
</evidence>
<gene>
    <name evidence="2" type="ORF">RR46_02320</name>
</gene>